<feature type="compositionally biased region" description="Basic and acidic residues" evidence="16">
    <location>
        <begin position="16"/>
        <end position="65"/>
    </location>
</feature>
<keyword evidence="6" id="KW-0547">Nucleotide-binding</keyword>
<dbReference type="STRING" id="3916.A0A1S3W1K4"/>
<keyword evidence="4" id="KW-0540">Nuclease</keyword>
<dbReference type="GO" id="GO:0015074">
    <property type="term" value="P:DNA integration"/>
    <property type="evidence" value="ECO:0007669"/>
    <property type="project" value="UniProtKB-KW"/>
</dbReference>
<dbReference type="Pfam" id="PF25597">
    <property type="entry name" value="SH3_retrovirus"/>
    <property type="match status" value="1"/>
</dbReference>
<dbReference type="Proteomes" id="UP000087766">
    <property type="component" value="Unplaced"/>
</dbReference>
<dbReference type="InterPro" id="IPR001584">
    <property type="entry name" value="Integrase_cat-core"/>
</dbReference>
<evidence type="ECO:0000256" key="6">
    <source>
        <dbReference type="ARBA" id="ARBA00022741"/>
    </source>
</evidence>
<protein>
    <submittedName>
        <fullName evidence="19">Uncharacterized protein LOC106780582</fullName>
    </submittedName>
</protein>
<evidence type="ECO:0000256" key="5">
    <source>
        <dbReference type="ARBA" id="ARBA00022723"/>
    </source>
</evidence>
<dbReference type="GeneID" id="106780582"/>
<dbReference type="RefSeq" id="XP_014524367.1">
    <property type="nucleotide sequence ID" value="XM_014668881.1"/>
</dbReference>
<evidence type="ECO:0000256" key="12">
    <source>
        <dbReference type="ARBA" id="ARBA00022918"/>
    </source>
</evidence>
<evidence type="ECO:0000256" key="14">
    <source>
        <dbReference type="ARBA" id="ARBA00023113"/>
    </source>
</evidence>
<dbReference type="GO" id="GO:0008233">
    <property type="term" value="F:peptidase activity"/>
    <property type="evidence" value="ECO:0007669"/>
    <property type="project" value="UniProtKB-KW"/>
</dbReference>
<keyword evidence="8" id="KW-0378">Hydrolase</keyword>
<evidence type="ECO:0000313" key="18">
    <source>
        <dbReference type="Proteomes" id="UP000087766"/>
    </source>
</evidence>
<keyword evidence="11" id="KW-0229">DNA integration</keyword>
<evidence type="ECO:0000256" key="13">
    <source>
        <dbReference type="ARBA" id="ARBA00022932"/>
    </source>
</evidence>
<keyword evidence="7" id="KW-0255">Endonuclease</keyword>
<dbReference type="InterPro" id="IPR036397">
    <property type="entry name" value="RNaseH_sf"/>
</dbReference>
<keyword evidence="13" id="KW-0808">Transferase</keyword>
<evidence type="ECO:0000256" key="1">
    <source>
        <dbReference type="ARBA" id="ARBA00002180"/>
    </source>
</evidence>
<keyword evidence="2" id="KW-1188">Viral release from host cell</keyword>
<evidence type="ECO:0000259" key="17">
    <source>
        <dbReference type="PROSITE" id="PS50994"/>
    </source>
</evidence>
<keyword evidence="18" id="KW-1185">Reference proteome</keyword>
<sequence>MSYSSMNVDSARNRPCKADLSGREKRASRKEVKEARKGKTLKTNKEKSPECWDGEGAKNKPKERANLAQEEESDSEAVILMAHFDEKQPESTVWYLDSGCSTHMTGTKYWFVRMQKKKYMMKMEDNCLSIFNQNGKGVVQAQLSQNRTFKVVMEAVNHHYFTAPESEEEWLWHFGYGHLNFQDLSMLGQKKMVIDLPKVDIPGTVCRECVQCNIWWQQAECISTDFREYCEKEGIVHEVTPPYTPQHNGAAERKNRTILNMVRCMLKSKGLPSFLWGEAVMTTAYVLNLSPTKRLDGVTPEEGWIGVKPDVKHLKIFGSLCYKHVPEQLRKKLDDRGFPLILIGYHVTGGYKLYEPITGATSISRDVRGDEIGEWQWELKEKEGPTIELESEPAADLEACRRKESVRRSSRVTQMPTHLRDYDLAYEATI</sequence>
<comment type="function">
    <text evidence="1">The aspartyl protease (PR) mediates the proteolytic cleavages of the Gag and Gag-Pol polyproteins after assembly of the VLP.</text>
</comment>
<dbReference type="InterPro" id="IPR039537">
    <property type="entry name" value="Retrotran_Ty1/copia-like"/>
</dbReference>
<keyword evidence="12" id="KW-0695">RNA-directed DNA polymerase</keyword>
<evidence type="ECO:0000256" key="4">
    <source>
        <dbReference type="ARBA" id="ARBA00022722"/>
    </source>
</evidence>
<name>A0A1S3W1K4_VIGRR</name>
<dbReference type="InterPro" id="IPR012337">
    <property type="entry name" value="RNaseH-like_sf"/>
</dbReference>
<keyword evidence="9" id="KW-0067">ATP-binding</keyword>
<dbReference type="GO" id="GO:0006310">
    <property type="term" value="P:DNA recombination"/>
    <property type="evidence" value="ECO:0007669"/>
    <property type="project" value="UniProtKB-KW"/>
</dbReference>
<evidence type="ECO:0000256" key="7">
    <source>
        <dbReference type="ARBA" id="ARBA00022759"/>
    </source>
</evidence>
<reference evidence="19" key="1">
    <citation type="submission" date="2025-08" db="UniProtKB">
        <authorList>
            <consortium name="RefSeq"/>
        </authorList>
    </citation>
    <scope>IDENTIFICATION</scope>
    <source>
        <tissue evidence="19">Leaf</tissue>
    </source>
</reference>
<keyword evidence="13" id="KW-0239">DNA-directed DNA polymerase</keyword>
<dbReference type="GO" id="GO:0005524">
    <property type="term" value="F:ATP binding"/>
    <property type="evidence" value="ECO:0007669"/>
    <property type="project" value="UniProtKB-KW"/>
</dbReference>
<keyword evidence="3" id="KW-0645">Protease</keyword>
<evidence type="ECO:0000256" key="15">
    <source>
        <dbReference type="ARBA" id="ARBA00023172"/>
    </source>
</evidence>
<dbReference type="InterPro" id="IPR057670">
    <property type="entry name" value="SH3_retrovirus"/>
</dbReference>
<evidence type="ECO:0000256" key="11">
    <source>
        <dbReference type="ARBA" id="ARBA00022908"/>
    </source>
</evidence>
<dbReference type="GO" id="GO:0046872">
    <property type="term" value="F:metal ion binding"/>
    <property type="evidence" value="ECO:0007669"/>
    <property type="project" value="UniProtKB-KW"/>
</dbReference>
<dbReference type="KEGG" id="vra:106780582"/>
<dbReference type="Pfam" id="PF22936">
    <property type="entry name" value="Pol_BBD"/>
    <property type="match status" value="1"/>
</dbReference>
<feature type="domain" description="Integrase catalytic" evidence="17">
    <location>
        <begin position="199"/>
        <end position="308"/>
    </location>
</feature>
<dbReference type="PANTHER" id="PTHR42648">
    <property type="entry name" value="TRANSPOSASE, PUTATIVE-RELATED"/>
    <property type="match status" value="1"/>
</dbReference>
<dbReference type="InterPro" id="IPR054722">
    <property type="entry name" value="PolX-like_BBD"/>
</dbReference>
<dbReference type="Gene3D" id="3.30.420.10">
    <property type="entry name" value="Ribonuclease H-like superfamily/Ribonuclease H"/>
    <property type="match status" value="1"/>
</dbReference>
<evidence type="ECO:0000256" key="8">
    <source>
        <dbReference type="ARBA" id="ARBA00022801"/>
    </source>
</evidence>
<evidence type="ECO:0000256" key="2">
    <source>
        <dbReference type="ARBA" id="ARBA00022612"/>
    </source>
</evidence>
<organism evidence="18 19">
    <name type="scientific">Vigna radiata var. radiata</name>
    <name type="common">Mung bean</name>
    <name type="synonym">Phaseolus aureus</name>
    <dbReference type="NCBI Taxonomy" id="3916"/>
    <lineage>
        <taxon>Eukaryota</taxon>
        <taxon>Viridiplantae</taxon>
        <taxon>Streptophyta</taxon>
        <taxon>Embryophyta</taxon>
        <taxon>Tracheophyta</taxon>
        <taxon>Spermatophyta</taxon>
        <taxon>Magnoliopsida</taxon>
        <taxon>eudicotyledons</taxon>
        <taxon>Gunneridae</taxon>
        <taxon>Pentapetalae</taxon>
        <taxon>rosids</taxon>
        <taxon>fabids</taxon>
        <taxon>Fabales</taxon>
        <taxon>Fabaceae</taxon>
        <taxon>Papilionoideae</taxon>
        <taxon>50 kb inversion clade</taxon>
        <taxon>NPAAA clade</taxon>
        <taxon>indigoferoid/millettioid clade</taxon>
        <taxon>Phaseoleae</taxon>
        <taxon>Vigna</taxon>
    </lineage>
</organism>
<dbReference type="SUPFAM" id="SSF53098">
    <property type="entry name" value="Ribonuclease H-like"/>
    <property type="match status" value="1"/>
</dbReference>
<dbReference type="GO" id="GO:0003676">
    <property type="term" value="F:nucleic acid binding"/>
    <property type="evidence" value="ECO:0007669"/>
    <property type="project" value="InterPro"/>
</dbReference>
<evidence type="ECO:0000256" key="10">
    <source>
        <dbReference type="ARBA" id="ARBA00022842"/>
    </source>
</evidence>
<keyword evidence="5" id="KW-0479">Metal-binding</keyword>
<evidence type="ECO:0000256" key="16">
    <source>
        <dbReference type="SAM" id="MobiDB-lite"/>
    </source>
</evidence>
<evidence type="ECO:0000256" key="9">
    <source>
        <dbReference type="ARBA" id="ARBA00022840"/>
    </source>
</evidence>
<dbReference type="GO" id="GO:0003887">
    <property type="term" value="F:DNA-directed DNA polymerase activity"/>
    <property type="evidence" value="ECO:0007669"/>
    <property type="project" value="UniProtKB-KW"/>
</dbReference>
<dbReference type="PROSITE" id="PS50994">
    <property type="entry name" value="INTEGRASE"/>
    <property type="match status" value="1"/>
</dbReference>
<dbReference type="AlphaFoldDB" id="A0A1S3W1K4"/>
<dbReference type="PANTHER" id="PTHR42648:SF11">
    <property type="entry name" value="TRANSPOSON TY4-P GAG-POL POLYPROTEIN"/>
    <property type="match status" value="1"/>
</dbReference>
<keyword evidence="10" id="KW-0460">Magnesium</keyword>
<dbReference type="GO" id="GO:0006508">
    <property type="term" value="P:proteolysis"/>
    <property type="evidence" value="ECO:0007669"/>
    <property type="project" value="UniProtKB-KW"/>
</dbReference>
<accession>A0A1S3W1K4</accession>
<feature type="compositionally biased region" description="Polar residues" evidence="16">
    <location>
        <begin position="1"/>
        <end position="10"/>
    </location>
</feature>
<dbReference type="GO" id="GO:0003964">
    <property type="term" value="F:RNA-directed DNA polymerase activity"/>
    <property type="evidence" value="ECO:0007669"/>
    <property type="project" value="UniProtKB-KW"/>
</dbReference>
<gene>
    <name evidence="19" type="primary">LOC106780582</name>
</gene>
<keyword evidence="13" id="KW-0548">Nucleotidyltransferase</keyword>
<evidence type="ECO:0000256" key="3">
    <source>
        <dbReference type="ARBA" id="ARBA00022670"/>
    </source>
</evidence>
<feature type="region of interest" description="Disordered" evidence="16">
    <location>
        <begin position="1"/>
        <end position="72"/>
    </location>
</feature>
<dbReference type="GO" id="GO:0004519">
    <property type="term" value="F:endonuclease activity"/>
    <property type="evidence" value="ECO:0007669"/>
    <property type="project" value="UniProtKB-KW"/>
</dbReference>
<keyword evidence="14" id="KW-0917">Virion maturation</keyword>
<dbReference type="OrthoDB" id="6776856at2759"/>
<proteinExistence type="predicted"/>
<keyword evidence="15" id="KW-0233">DNA recombination</keyword>
<evidence type="ECO:0000313" key="19">
    <source>
        <dbReference type="RefSeq" id="XP_014524367.1"/>
    </source>
</evidence>